<gene>
    <name evidence="1" type="ORF">CRV06_05320</name>
</gene>
<dbReference type="RefSeq" id="WP_129081659.1">
    <property type="nucleotide sequence ID" value="NZ_CP041070.1"/>
</dbReference>
<protein>
    <submittedName>
        <fullName evidence="1">Uncharacterized protein</fullName>
    </submittedName>
</protein>
<dbReference type="Proteomes" id="UP000290191">
    <property type="component" value="Unassembled WGS sequence"/>
</dbReference>
<name>A0A4Q0Y305_9BACT</name>
<dbReference type="EMBL" id="PDKO01000003">
    <property type="protein sequence ID" value="RXJ63614.1"/>
    <property type="molecule type" value="Genomic_DNA"/>
</dbReference>
<evidence type="ECO:0000313" key="1">
    <source>
        <dbReference type="EMBL" id="RXJ63614.1"/>
    </source>
</evidence>
<dbReference type="AlphaFoldDB" id="A0A4Q0Y305"/>
<sequence length="63" mass="7506">MKTKINNSKTKAKIRWDDGNLFAKIKFIDEDLFTIKIVDTEYTIEDMDLLVREIKKIMEIKNV</sequence>
<proteinExistence type="predicted"/>
<reference evidence="1 2" key="1">
    <citation type="submission" date="2017-10" db="EMBL/GenBank/DDBJ databases">
        <title>Genomics of the genus Arcobacter.</title>
        <authorList>
            <person name="Perez-Cataluna A."/>
            <person name="Figueras M.J."/>
        </authorList>
    </citation>
    <scope>NUCLEOTIDE SEQUENCE [LARGE SCALE GENOMIC DNA]</scope>
    <source>
        <strain evidence="1 2">DSM 24636</strain>
    </source>
</reference>
<accession>A0A4Q0Y305</accession>
<organism evidence="1 2">
    <name type="scientific">Halarcobacter anaerophilus</name>
    <dbReference type="NCBI Taxonomy" id="877500"/>
    <lineage>
        <taxon>Bacteria</taxon>
        <taxon>Pseudomonadati</taxon>
        <taxon>Campylobacterota</taxon>
        <taxon>Epsilonproteobacteria</taxon>
        <taxon>Campylobacterales</taxon>
        <taxon>Arcobacteraceae</taxon>
        <taxon>Halarcobacter</taxon>
    </lineage>
</organism>
<evidence type="ECO:0000313" key="2">
    <source>
        <dbReference type="Proteomes" id="UP000290191"/>
    </source>
</evidence>
<keyword evidence="2" id="KW-1185">Reference proteome</keyword>
<comment type="caution">
    <text evidence="1">The sequence shown here is derived from an EMBL/GenBank/DDBJ whole genome shotgun (WGS) entry which is preliminary data.</text>
</comment>